<evidence type="ECO:0000256" key="1">
    <source>
        <dbReference type="SAM" id="MobiDB-lite"/>
    </source>
</evidence>
<reference evidence="2" key="1">
    <citation type="submission" date="2022-07" db="EMBL/GenBank/DDBJ databases">
        <title>Phylogenomic reconstructions and comparative analyses of Kickxellomycotina fungi.</title>
        <authorList>
            <person name="Reynolds N.K."/>
            <person name="Stajich J.E."/>
            <person name="Barry K."/>
            <person name="Grigoriev I.V."/>
            <person name="Crous P."/>
            <person name="Smith M.E."/>
        </authorList>
    </citation>
    <scope>NUCLEOTIDE SEQUENCE</scope>
    <source>
        <strain evidence="2">RSA 1196</strain>
    </source>
</reference>
<evidence type="ECO:0000313" key="2">
    <source>
        <dbReference type="EMBL" id="KAJ1952215.1"/>
    </source>
</evidence>
<evidence type="ECO:0000313" key="3">
    <source>
        <dbReference type="Proteomes" id="UP001150925"/>
    </source>
</evidence>
<organism evidence="2 3">
    <name type="scientific">Dispira parvispora</name>
    <dbReference type="NCBI Taxonomy" id="1520584"/>
    <lineage>
        <taxon>Eukaryota</taxon>
        <taxon>Fungi</taxon>
        <taxon>Fungi incertae sedis</taxon>
        <taxon>Zoopagomycota</taxon>
        <taxon>Kickxellomycotina</taxon>
        <taxon>Dimargaritomycetes</taxon>
        <taxon>Dimargaritales</taxon>
        <taxon>Dimargaritaceae</taxon>
        <taxon>Dispira</taxon>
    </lineage>
</organism>
<comment type="caution">
    <text evidence="2">The sequence shown here is derived from an EMBL/GenBank/DDBJ whole genome shotgun (WGS) entry which is preliminary data.</text>
</comment>
<dbReference type="OrthoDB" id="5597515at2759"/>
<sequence>MASEPPKAPPPVPPSNQAKSQLISRLSALNLASPKEGLNAVSGYFDSGAKPQSSSPSWGLDSSPGFYDSLVHPEPPSAAALETWIDNLTHEVTLLRHQVRASGRLSILVEPSLNGSESSMVSERDPEPPCADEKGMDAINICAYCGRFLAEASTVVTNVQPTSDEQGLAMVDALEEQLCCDLCAELLLNVTVDRTAFSISD</sequence>
<feature type="region of interest" description="Disordered" evidence="1">
    <location>
        <begin position="1"/>
        <end position="20"/>
    </location>
</feature>
<dbReference type="AlphaFoldDB" id="A0A9W8E086"/>
<feature type="compositionally biased region" description="Low complexity" evidence="1">
    <location>
        <begin position="51"/>
        <end position="60"/>
    </location>
</feature>
<feature type="compositionally biased region" description="Pro residues" evidence="1">
    <location>
        <begin position="1"/>
        <end position="14"/>
    </location>
</feature>
<accession>A0A9W8E086</accession>
<proteinExistence type="predicted"/>
<keyword evidence="3" id="KW-1185">Reference proteome</keyword>
<dbReference type="EMBL" id="JANBPY010003275">
    <property type="protein sequence ID" value="KAJ1952215.1"/>
    <property type="molecule type" value="Genomic_DNA"/>
</dbReference>
<feature type="non-terminal residue" evidence="2">
    <location>
        <position position="201"/>
    </location>
</feature>
<name>A0A9W8E086_9FUNG</name>
<feature type="region of interest" description="Disordered" evidence="1">
    <location>
        <begin position="40"/>
        <end position="60"/>
    </location>
</feature>
<protein>
    <submittedName>
        <fullName evidence="2">Uncharacterized protein</fullName>
    </submittedName>
</protein>
<gene>
    <name evidence="2" type="ORF">IWQ62_006274</name>
</gene>
<dbReference type="Proteomes" id="UP001150925">
    <property type="component" value="Unassembled WGS sequence"/>
</dbReference>